<keyword evidence="3" id="KW-1185">Reference proteome</keyword>
<accession>W5TNV9</accession>
<name>W5TNV9_9NOCA</name>
<evidence type="ECO:0000259" key="1">
    <source>
        <dbReference type="Pfam" id="PF19054"/>
    </source>
</evidence>
<feature type="domain" description="DUF5753" evidence="1">
    <location>
        <begin position="86"/>
        <end position="269"/>
    </location>
</feature>
<gene>
    <name evidence="2" type="ORF">NONO_c62850</name>
</gene>
<dbReference type="GO" id="GO:0003677">
    <property type="term" value="F:DNA binding"/>
    <property type="evidence" value="ECO:0007669"/>
    <property type="project" value="UniProtKB-KW"/>
</dbReference>
<sequence length="275" mass="31308">MLRVRQQSRSHGIAGNKIQKALGVSAAYWSQVTHFRGVLTEEKLRALLDLLEFEPDEQRELLSLREMAKQRGWWNEFSAIFDDEQMRFYGLEAGAQRIRSVDVCVVPGLLQTEDYVAALVSSIVSTGRPIEAKQRVRARLLRQRLLDGPDPLQLSVIIGQAALMQQVGGREVQRQQLRHLIEQVERHPENLDLRVIPFDAQGSIASLNAATFHLLDFESPRLPTMAWMETAIYGELTDNARDVDALDYVYNQLWGAALERDESLKLIDEVSNRTD</sequence>
<reference evidence="2 3" key="1">
    <citation type="journal article" date="2014" name="Appl. Environ. Microbiol.">
        <title>Insights into the Microbial Degradation of Rubber and Gutta-Percha by Analysis of the Complete Genome of Nocardia nova SH22a.</title>
        <authorList>
            <person name="Luo Q."/>
            <person name="Hiessl S."/>
            <person name="Poehlein A."/>
            <person name="Daniel R."/>
            <person name="Steinbuchel A."/>
        </authorList>
    </citation>
    <scope>NUCLEOTIDE SEQUENCE [LARGE SCALE GENOMIC DNA]</scope>
    <source>
        <strain evidence="2">SH22a</strain>
    </source>
</reference>
<dbReference type="eggNOG" id="COG3620">
    <property type="taxonomic scope" value="Bacteria"/>
</dbReference>
<protein>
    <submittedName>
        <fullName evidence="2">Putative DNA-binding protein</fullName>
    </submittedName>
</protein>
<dbReference type="Pfam" id="PF19054">
    <property type="entry name" value="DUF5753"/>
    <property type="match status" value="1"/>
</dbReference>
<dbReference type="InterPro" id="IPR043917">
    <property type="entry name" value="DUF5753"/>
</dbReference>
<dbReference type="EMBL" id="CP006850">
    <property type="protein sequence ID" value="AHH21055.1"/>
    <property type="molecule type" value="Genomic_DNA"/>
</dbReference>
<evidence type="ECO:0000313" key="3">
    <source>
        <dbReference type="Proteomes" id="UP000019150"/>
    </source>
</evidence>
<dbReference type="Proteomes" id="UP000019150">
    <property type="component" value="Chromosome"/>
</dbReference>
<dbReference type="AlphaFoldDB" id="W5TNV9"/>
<keyword evidence="2" id="KW-0238">DNA-binding</keyword>
<dbReference type="STRING" id="1415166.NONO_c62850"/>
<dbReference type="PATRIC" id="fig|1415166.3.peg.6457"/>
<dbReference type="HOGENOM" id="CLU_055817_1_0_11"/>
<evidence type="ECO:0000313" key="2">
    <source>
        <dbReference type="EMBL" id="AHH21055.1"/>
    </source>
</evidence>
<organism evidence="2 3">
    <name type="scientific">Nocardia nova SH22a</name>
    <dbReference type="NCBI Taxonomy" id="1415166"/>
    <lineage>
        <taxon>Bacteria</taxon>
        <taxon>Bacillati</taxon>
        <taxon>Actinomycetota</taxon>
        <taxon>Actinomycetes</taxon>
        <taxon>Mycobacteriales</taxon>
        <taxon>Nocardiaceae</taxon>
        <taxon>Nocardia</taxon>
    </lineage>
</organism>
<dbReference type="KEGG" id="nno:NONO_c62850"/>
<proteinExistence type="predicted"/>